<protein>
    <recommendedName>
        <fullName evidence="4">1,4-dihydroxy-6-naphtoate synthase</fullName>
        <ecNumber evidence="4">4.1.99.29</ecNumber>
    </recommendedName>
    <alternativeName>
        <fullName evidence="4">Menaquinone biosynthetic enzyme MqnD</fullName>
    </alternativeName>
</protein>
<dbReference type="AlphaFoldDB" id="A0A5C6EIJ7"/>
<dbReference type="GO" id="GO:0009234">
    <property type="term" value="P:menaquinone biosynthetic process"/>
    <property type="evidence" value="ECO:0007669"/>
    <property type="project" value="UniProtKB-UniRule"/>
</dbReference>
<dbReference type="PANTHER" id="PTHR37167:SF1">
    <property type="entry name" value="1,4-DIHYDROXY-6-NAPHTOATE SYNTHASE"/>
    <property type="match status" value="1"/>
</dbReference>
<evidence type="ECO:0000313" key="5">
    <source>
        <dbReference type="EMBL" id="TWU48310.1"/>
    </source>
</evidence>
<comment type="similarity">
    <text evidence="4">Belongs to the MqnA/MqnD family. MqnD subfamily.</text>
</comment>
<dbReference type="UniPathway" id="UPA00079"/>
<feature type="binding site" evidence="4">
    <location>
        <begin position="114"/>
        <end position="115"/>
    </location>
    <ligand>
        <name>substrate</name>
    </ligand>
</feature>
<dbReference type="EC" id="4.1.99.29" evidence="4"/>
<reference evidence="5 6" key="1">
    <citation type="submission" date="2019-02" db="EMBL/GenBank/DDBJ databases">
        <title>Deep-cultivation of Planctomycetes and their phenomic and genomic characterization uncovers novel biology.</title>
        <authorList>
            <person name="Wiegand S."/>
            <person name="Jogler M."/>
            <person name="Boedeker C."/>
            <person name="Pinto D."/>
            <person name="Vollmers J."/>
            <person name="Rivas-Marin E."/>
            <person name="Kohn T."/>
            <person name="Peeters S.H."/>
            <person name="Heuer A."/>
            <person name="Rast P."/>
            <person name="Oberbeckmann S."/>
            <person name="Bunk B."/>
            <person name="Jeske O."/>
            <person name="Meyerdierks A."/>
            <person name="Storesund J.E."/>
            <person name="Kallscheuer N."/>
            <person name="Luecker S."/>
            <person name="Lage O.M."/>
            <person name="Pohl T."/>
            <person name="Merkel B.J."/>
            <person name="Hornburger P."/>
            <person name="Mueller R.-W."/>
            <person name="Bruemmer F."/>
            <person name="Labrenz M."/>
            <person name="Spormann A.M."/>
            <person name="Op Den Camp H."/>
            <person name="Overmann J."/>
            <person name="Amann R."/>
            <person name="Jetten M.S.M."/>
            <person name="Mascher T."/>
            <person name="Medema M.H."/>
            <person name="Devos D.P."/>
            <person name="Kaster A.-K."/>
            <person name="Ovreas L."/>
            <person name="Rohde M."/>
            <person name="Galperin M.Y."/>
            <person name="Jogler C."/>
        </authorList>
    </citation>
    <scope>NUCLEOTIDE SEQUENCE [LARGE SCALE GENOMIC DNA]</scope>
    <source>
        <strain evidence="5 6">Poly59</strain>
    </source>
</reference>
<dbReference type="InterPro" id="IPR003773">
    <property type="entry name" value="Menaquinone_biosynth"/>
</dbReference>
<comment type="caution">
    <text evidence="5">The sequence shown here is derived from an EMBL/GenBank/DDBJ whole genome shotgun (WGS) entry which is preliminary data.</text>
</comment>
<comment type="pathway">
    <text evidence="1 4">Quinol/quinone metabolism; menaquinone biosynthesis.</text>
</comment>
<evidence type="ECO:0000256" key="2">
    <source>
        <dbReference type="ARBA" id="ARBA00022428"/>
    </source>
</evidence>
<comment type="function">
    <text evidence="4">Catalyzes the conversion of cyclic dehypoxanthine futalosine (cyclic DHFL) into 1,4-dihydroxy-6-naphthoate, a step in the biosynthesis of menaquinone (MK, vitamin K2).</text>
</comment>
<keyword evidence="2 4" id="KW-0474">Menaquinone biosynthesis</keyword>
<name>A0A5C6EIJ7_9BACT</name>
<evidence type="ECO:0000256" key="3">
    <source>
        <dbReference type="ARBA" id="ARBA00023239"/>
    </source>
</evidence>
<dbReference type="InterPro" id="IPR030869">
    <property type="entry name" value="MqnD"/>
</dbReference>
<organism evidence="5 6">
    <name type="scientific">Rubripirellula reticaptiva</name>
    <dbReference type="NCBI Taxonomy" id="2528013"/>
    <lineage>
        <taxon>Bacteria</taxon>
        <taxon>Pseudomonadati</taxon>
        <taxon>Planctomycetota</taxon>
        <taxon>Planctomycetia</taxon>
        <taxon>Pirellulales</taxon>
        <taxon>Pirellulaceae</taxon>
        <taxon>Rubripirellula</taxon>
    </lineage>
</organism>
<dbReference type="PANTHER" id="PTHR37167">
    <property type="entry name" value="1,4-DIHYDROXY-6-NAPHTOATE SYNTHASE"/>
    <property type="match status" value="1"/>
</dbReference>
<proteinExistence type="inferred from homology"/>
<evidence type="ECO:0000256" key="1">
    <source>
        <dbReference type="ARBA" id="ARBA00004863"/>
    </source>
</evidence>
<keyword evidence="3 4" id="KW-0456">Lyase</keyword>
<evidence type="ECO:0000313" key="6">
    <source>
        <dbReference type="Proteomes" id="UP000317977"/>
    </source>
</evidence>
<feature type="active site" description="Proton acceptor" evidence="4">
    <location>
        <position position="153"/>
    </location>
</feature>
<dbReference type="EMBL" id="SJPX01000005">
    <property type="protein sequence ID" value="TWU48310.1"/>
    <property type="molecule type" value="Genomic_DNA"/>
</dbReference>
<keyword evidence="6" id="KW-1185">Reference proteome</keyword>
<dbReference type="CDD" id="cd13635">
    <property type="entry name" value="PBP2_Ttha1568_Mqnd"/>
    <property type="match status" value="1"/>
</dbReference>
<dbReference type="Pfam" id="PF02621">
    <property type="entry name" value="VitK2_biosynth"/>
    <property type="match status" value="1"/>
</dbReference>
<comment type="caution">
    <text evidence="4">Lacks conserved residue(s) required for the propagation of feature annotation.</text>
</comment>
<accession>A0A5C6EIJ7</accession>
<gene>
    <name evidence="4 5" type="primary">mqnD</name>
    <name evidence="5" type="ORF">Poly59_51560</name>
</gene>
<dbReference type="RefSeq" id="WP_146536688.1">
    <property type="nucleotide sequence ID" value="NZ_SJPX01000005.1"/>
</dbReference>
<dbReference type="SUPFAM" id="SSF53850">
    <property type="entry name" value="Periplasmic binding protein-like II"/>
    <property type="match status" value="1"/>
</dbReference>
<dbReference type="GO" id="GO:0016830">
    <property type="term" value="F:carbon-carbon lyase activity"/>
    <property type="evidence" value="ECO:0007669"/>
    <property type="project" value="UniProtKB-UniRule"/>
</dbReference>
<evidence type="ECO:0000256" key="4">
    <source>
        <dbReference type="HAMAP-Rule" id="MF_00996"/>
    </source>
</evidence>
<sequence>MNKTPIRLGISTCPNDTFAFAALMDRRVDWQGLNFETELIDIQQLNDRLFAGDFDVAKASFHAALLMTDKTVVLPSGSALGFGVGPLLLAATENQVPTPASPQLVTLCPGRHTTATLLFSLFYPNTTRTEQCVFSDIMPRLANHDADFGVCIHEGRFTWESEGLFLVEDLGTRWEQATQSPLPLGGIVANRSLGDETIAKVQSVIRQSLEVAMADPVTAMPTMRKHAQEFNDDVLMQHVQLYVNDWTIDLGDIGRASLGRLSEMARSIGLVADAAPAIEVWSCENGK</sequence>
<comment type="catalytic activity">
    <reaction evidence="4">
        <text>cyclic dehypoxanthinylfutalosinate = 1,4-dihydroxy-6-naphthoate + dihydroxyacetone</text>
        <dbReference type="Rhea" id="RHEA:33087"/>
        <dbReference type="ChEBI" id="CHEBI:16016"/>
        <dbReference type="ChEBI" id="CHEBI:64254"/>
        <dbReference type="ChEBI" id="CHEBI:64270"/>
        <dbReference type="EC" id="4.1.99.29"/>
    </reaction>
</comment>
<dbReference type="Proteomes" id="UP000317977">
    <property type="component" value="Unassembled WGS sequence"/>
</dbReference>
<dbReference type="Gene3D" id="3.40.190.10">
    <property type="entry name" value="Periplasmic binding protein-like II"/>
    <property type="match status" value="2"/>
</dbReference>
<dbReference type="OrthoDB" id="9809439at2"/>
<dbReference type="HAMAP" id="MF_00996">
    <property type="entry name" value="MqnD"/>
    <property type="match status" value="1"/>
</dbReference>